<dbReference type="EMBL" id="JAAMPJ010000012">
    <property type="protein sequence ID" value="NGY64214.1"/>
    <property type="molecule type" value="Genomic_DNA"/>
</dbReference>
<dbReference type="GO" id="GO:0046872">
    <property type="term" value="F:metal ion binding"/>
    <property type="evidence" value="ECO:0007669"/>
    <property type="project" value="InterPro"/>
</dbReference>
<name>A0A7C9VTM2_9PSEU</name>
<reference evidence="1 2" key="1">
    <citation type="submission" date="2020-03" db="EMBL/GenBank/DDBJ databases">
        <title>Isolation and identification of active actinomycetes.</title>
        <authorList>
            <person name="Sun X."/>
        </authorList>
    </citation>
    <scope>NUCLEOTIDE SEQUENCE [LARGE SCALE GENOMIC DNA]</scope>
    <source>
        <strain evidence="1 2">NEAU-D13</strain>
    </source>
</reference>
<gene>
    <name evidence="1" type="ORF">G7043_35410</name>
</gene>
<dbReference type="Gene3D" id="1.20.58.480">
    <property type="match status" value="1"/>
</dbReference>
<dbReference type="InterPro" id="IPR037217">
    <property type="entry name" value="Trp/Indoleamine_2_3_dOase-like"/>
</dbReference>
<organism evidence="1 2">
    <name type="scientific">Lentzea alba</name>
    <dbReference type="NCBI Taxonomy" id="2714351"/>
    <lineage>
        <taxon>Bacteria</taxon>
        <taxon>Bacillati</taxon>
        <taxon>Actinomycetota</taxon>
        <taxon>Actinomycetes</taxon>
        <taxon>Pseudonocardiales</taxon>
        <taxon>Pseudonocardiaceae</taxon>
        <taxon>Lentzea</taxon>
    </lineage>
</organism>
<dbReference type="AlphaFoldDB" id="A0A7C9VTM2"/>
<accession>A0A7C9VTM2</accession>
<dbReference type="Proteomes" id="UP000481360">
    <property type="component" value="Unassembled WGS sequence"/>
</dbReference>
<dbReference type="GO" id="GO:0020037">
    <property type="term" value="F:heme binding"/>
    <property type="evidence" value="ECO:0007669"/>
    <property type="project" value="InterPro"/>
</dbReference>
<dbReference type="RefSeq" id="WP_166053028.1">
    <property type="nucleotide sequence ID" value="NZ_JAAMPJ010000012.1"/>
</dbReference>
<proteinExistence type="predicted"/>
<dbReference type="GO" id="GO:0019441">
    <property type="term" value="P:L-tryptophan catabolic process to kynurenine"/>
    <property type="evidence" value="ECO:0007669"/>
    <property type="project" value="InterPro"/>
</dbReference>
<dbReference type="SUPFAM" id="SSF140959">
    <property type="entry name" value="Indolic compounds 2,3-dioxygenase-like"/>
    <property type="match status" value="1"/>
</dbReference>
<comment type="caution">
    <text evidence="1">The sequence shown here is derived from an EMBL/GenBank/DDBJ whole genome shotgun (WGS) entry which is preliminary data.</text>
</comment>
<sequence>MSAFMPSQLDSGGLSCEEVLRIYHRTGKHGAPSVLRSRLVRARAQLSHATPVRTFLDIALDQHDGTFDYNSYLALDLLPLPSATDDAADARLRHDRLVAALVRDTLVFEAEAAEGATLVLPEHRPPPSVMLKRLRHGNSRLLTLSRRLELSAAEQWALRFSVVPVGRAHDEYLLIRMLQAFETSLALIAVELTAAGEAFRRGAPAGAARHIEVAESTLGATAPLFALLSTARAESFQDFHQYAEGASAGQSRHGRLVASLCRSAGSFGAAPRLRGFRMAWARWQSHYWHVLRGLGYPLGRPYGEKPAVPVARP</sequence>
<keyword evidence="2" id="KW-1185">Reference proteome</keyword>
<evidence type="ECO:0000313" key="1">
    <source>
        <dbReference type="EMBL" id="NGY64214.1"/>
    </source>
</evidence>
<evidence type="ECO:0000313" key="2">
    <source>
        <dbReference type="Proteomes" id="UP000481360"/>
    </source>
</evidence>
<protein>
    <submittedName>
        <fullName evidence="1">Uncharacterized protein</fullName>
    </submittedName>
</protein>